<proteinExistence type="predicted"/>
<name>A0ABR7I1Q3_9FIRM</name>
<organism evidence="1 2">
    <name type="scientific">Blautia intestinalis</name>
    <dbReference type="NCBI Taxonomy" id="2763028"/>
    <lineage>
        <taxon>Bacteria</taxon>
        <taxon>Bacillati</taxon>
        <taxon>Bacillota</taxon>
        <taxon>Clostridia</taxon>
        <taxon>Lachnospirales</taxon>
        <taxon>Lachnospiraceae</taxon>
        <taxon>Blautia</taxon>
    </lineage>
</organism>
<gene>
    <name evidence="1" type="ORF">H8Z79_08115</name>
</gene>
<keyword evidence="2" id="KW-1185">Reference proteome</keyword>
<sequence length="87" mass="10280">MKILGKIKRKLDVKKQLNNKSKEYENRFDECAFKGNKCSNFEQYEAVITRWYHTIEKGLAYVNFRAGFGKNNMDSLLETMDNYIKDG</sequence>
<dbReference type="EMBL" id="JACOQE010000003">
    <property type="protein sequence ID" value="MBC5740428.1"/>
    <property type="molecule type" value="Genomic_DNA"/>
</dbReference>
<evidence type="ECO:0000313" key="2">
    <source>
        <dbReference type="Proteomes" id="UP000633936"/>
    </source>
</evidence>
<dbReference type="RefSeq" id="WP_187002788.1">
    <property type="nucleotide sequence ID" value="NZ_JACOQE010000003.1"/>
</dbReference>
<evidence type="ECO:0000313" key="1">
    <source>
        <dbReference type="EMBL" id="MBC5740428.1"/>
    </source>
</evidence>
<comment type="caution">
    <text evidence="1">The sequence shown here is derived from an EMBL/GenBank/DDBJ whole genome shotgun (WGS) entry which is preliminary data.</text>
</comment>
<dbReference type="Proteomes" id="UP000633936">
    <property type="component" value="Unassembled WGS sequence"/>
</dbReference>
<protein>
    <submittedName>
        <fullName evidence="1">Uncharacterized protein</fullName>
    </submittedName>
</protein>
<accession>A0ABR7I1Q3</accession>
<reference evidence="1 2" key="1">
    <citation type="submission" date="2020-08" db="EMBL/GenBank/DDBJ databases">
        <title>Genome public.</title>
        <authorList>
            <person name="Liu C."/>
            <person name="Sun Q."/>
        </authorList>
    </citation>
    <scope>NUCLEOTIDE SEQUENCE [LARGE SCALE GENOMIC DNA]</scope>
    <source>
        <strain evidence="1 2">27-44</strain>
    </source>
</reference>